<gene>
    <name evidence="2" type="ORF">PHYSODRAFT_342827</name>
</gene>
<dbReference type="InParanoid" id="G5AHR5"/>
<feature type="compositionally biased region" description="Basic and acidic residues" evidence="1">
    <location>
        <begin position="1"/>
        <end position="11"/>
    </location>
</feature>
<dbReference type="EMBL" id="JH159171">
    <property type="protein sequence ID" value="EGZ04986.1"/>
    <property type="molecule type" value="Genomic_DNA"/>
</dbReference>
<evidence type="ECO:0000313" key="3">
    <source>
        <dbReference type="Proteomes" id="UP000002640"/>
    </source>
</evidence>
<dbReference type="KEGG" id="psoj:PHYSODRAFT_342827"/>
<name>G5AHR5_PHYSP</name>
<reference evidence="2 3" key="1">
    <citation type="journal article" date="2006" name="Science">
        <title>Phytophthora genome sequences uncover evolutionary origins and mechanisms of pathogenesis.</title>
        <authorList>
            <person name="Tyler B.M."/>
            <person name="Tripathy S."/>
            <person name="Zhang X."/>
            <person name="Dehal P."/>
            <person name="Jiang R.H."/>
            <person name="Aerts A."/>
            <person name="Arredondo F.D."/>
            <person name="Baxter L."/>
            <person name="Bensasson D."/>
            <person name="Beynon J.L."/>
            <person name="Chapman J."/>
            <person name="Damasceno C.M."/>
            <person name="Dorrance A.E."/>
            <person name="Dou D."/>
            <person name="Dickerman A.W."/>
            <person name="Dubchak I.L."/>
            <person name="Garbelotto M."/>
            <person name="Gijzen M."/>
            <person name="Gordon S.G."/>
            <person name="Govers F."/>
            <person name="Grunwald N.J."/>
            <person name="Huang W."/>
            <person name="Ivors K.L."/>
            <person name="Jones R.W."/>
            <person name="Kamoun S."/>
            <person name="Krampis K."/>
            <person name="Lamour K.H."/>
            <person name="Lee M.K."/>
            <person name="McDonald W.H."/>
            <person name="Medina M."/>
            <person name="Meijer H.J."/>
            <person name="Nordberg E.K."/>
            <person name="Maclean D.J."/>
            <person name="Ospina-Giraldo M.D."/>
            <person name="Morris P.F."/>
            <person name="Phuntumart V."/>
            <person name="Putnam N.H."/>
            <person name="Rash S."/>
            <person name="Rose J.K."/>
            <person name="Sakihama Y."/>
            <person name="Salamov A.A."/>
            <person name="Savidor A."/>
            <person name="Scheuring C.F."/>
            <person name="Smith B.M."/>
            <person name="Sobral B.W."/>
            <person name="Terry A."/>
            <person name="Torto-Alalibo T.A."/>
            <person name="Win J."/>
            <person name="Xu Z."/>
            <person name="Zhang H."/>
            <person name="Grigoriev I.V."/>
            <person name="Rokhsar D.S."/>
            <person name="Boore J.L."/>
        </authorList>
    </citation>
    <scope>NUCLEOTIDE SEQUENCE [LARGE SCALE GENOMIC DNA]</scope>
    <source>
        <strain evidence="2 3">P6497</strain>
    </source>
</reference>
<feature type="region of interest" description="Disordered" evidence="1">
    <location>
        <begin position="1"/>
        <end position="39"/>
    </location>
</feature>
<organism evidence="2 3">
    <name type="scientific">Phytophthora sojae (strain P6497)</name>
    <name type="common">Soybean stem and root rot agent</name>
    <name type="synonym">Phytophthora megasperma f. sp. glycines</name>
    <dbReference type="NCBI Taxonomy" id="1094619"/>
    <lineage>
        <taxon>Eukaryota</taxon>
        <taxon>Sar</taxon>
        <taxon>Stramenopiles</taxon>
        <taxon>Oomycota</taxon>
        <taxon>Peronosporomycetes</taxon>
        <taxon>Peronosporales</taxon>
        <taxon>Peronosporaceae</taxon>
        <taxon>Phytophthora</taxon>
    </lineage>
</organism>
<evidence type="ECO:0000256" key="1">
    <source>
        <dbReference type="SAM" id="MobiDB-lite"/>
    </source>
</evidence>
<dbReference type="AlphaFoldDB" id="G5AHR5"/>
<dbReference type="Proteomes" id="UP000002640">
    <property type="component" value="Unassembled WGS sequence"/>
</dbReference>
<evidence type="ECO:0000313" key="2">
    <source>
        <dbReference type="EMBL" id="EGZ04986.1"/>
    </source>
</evidence>
<dbReference type="GeneID" id="20648400"/>
<sequence length="114" mass="12589">MDVERLERLYESEDDDVGEGTSLEVDTARSTSAKRAREAAPIVQGEARLEALRQRLEDDPNMVRDIDQLIALRQANVRSSNTTALVTTAGLNTKAQFKPSRQQVLAHGLLVDGK</sequence>
<accession>G5AHR5</accession>
<keyword evidence="3" id="KW-1185">Reference proteome</keyword>
<dbReference type="RefSeq" id="XP_009539616.1">
    <property type="nucleotide sequence ID" value="XM_009541321.1"/>
</dbReference>
<protein>
    <submittedName>
        <fullName evidence="2">Uncharacterized protein</fullName>
    </submittedName>
</protein>
<proteinExistence type="predicted"/>